<feature type="domain" description="Mur ligase N-terminal catalytic" evidence="9">
    <location>
        <begin position="145"/>
        <end position="247"/>
    </location>
</feature>
<dbReference type="Gene3D" id="3.40.50.720">
    <property type="entry name" value="NAD(P)-binding Rossmann-like Domain"/>
    <property type="match status" value="1"/>
</dbReference>
<dbReference type="Pfam" id="PF01225">
    <property type="entry name" value="Mur_ligase"/>
    <property type="match status" value="1"/>
</dbReference>
<dbReference type="Pfam" id="PF08245">
    <property type="entry name" value="Mur_ligase_M"/>
    <property type="match status" value="1"/>
</dbReference>
<organism evidence="12 13">
    <name type="scientific">Riccia fluitans</name>
    <dbReference type="NCBI Taxonomy" id="41844"/>
    <lineage>
        <taxon>Eukaryota</taxon>
        <taxon>Viridiplantae</taxon>
        <taxon>Streptophyta</taxon>
        <taxon>Embryophyta</taxon>
        <taxon>Marchantiophyta</taxon>
        <taxon>Marchantiopsida</taxon>
        <taxon>Marchantiidae</taxon>
        <taxon>Marchantiales</taxon>
        <taxon>Ricciaceae</taxon>
        <taxon>Riccia</taxon>
    </lineage>
</organism>
<comment type="caution">
    <text evidence="12">The sequence shown here is derived from an EMBL/GenBank/DDBJ whole genome shotgun (WGS) entry which is preliminary data.</text>
</comment>
<dbReference type="InterPro" id="IPR013221">
    <property type="entry name" value="Mur_ligase_cen"/>
</dbReference>
<evidence type="ECO:0000256" key="5">
    <source>
        <dbReference type="ARBA" id="ARBA00022598"/>
    </source>
</evidence>
<dbReference type="SUPFAM" id="SSF53623">
    <property type="entry name" value="MurD-like peptide ligases, catalytic domain"/>
    <property type="match status" value="1"/>
</dbReference>
<dbReference type="InterPro" id="IPR050061">
    <property type="entry name" value="MurCDEF_pg_biosynth"/>
</dbReference>
<dbReference type="Pfam" id="PF02875">
    <property type="entry name" value="Mur_ligase_C"/>
    <property type="match status" value="1"/>
</dbReference>
<dbReference type="SUPFAM" id="SSF53244">
    <property type="entry name" value="MurD-like peptide ligases, peptide-binding domain"/>
    <property type="match status" value="1"/>
</dbReference>
<evidence type="ECO:0000259" key="10">
    <source>
        <dbReference type="Pfam" id="PF02875"/>
    </source>
</evidence>
<dbReference type="InterPro" id="IPR000713">
    <property type="entry name" value="Mur_ligase_N"/>
</dbReference>
<sequence>MGISMDYQFSSHGATGVGGISSLAGRKASHAFRKFAFAEFDQQKSLLSGMKVACPSHIRVPPLNYPLDYGFGVHHLLEVEAWACVCWQNSRRRYRPRVKKIQVKSSDRRRSGYREVWSYSQRRNYIEIQASQAKLREDPIAKPSVHFIGIGGSGLSALALLALKQGWKVSGSDCTFNERLQLLKEAGASVYVGHAAEQLLDKSSSLPPDAVVVSSAIPTDNVEVEAAKVLGVPIYRRGDWIGRITDGYELLAIAGSHGKSSTTAMLATVLKNLGQDITAVVGADVPQFPDGANMICGHSRRFVLEADEYDGCFLNLAPSLAVVTTVDWEHVDIFPDEASVRKIFREFVQRMKPGGTLVLCGDSAGTKLLSTAFTSDEVGNNDAETTKSQYGRVSRKVVTYGLGNGNDWQAMLLTPNVQGGTSYVVVHSGRPMAMVSLQLPGTHYVLNSLAVIVVASLLATQDIESPSDEERFATMKKAAEAASGALGQFTGLRRRFEFVGKVKDCLIYDDYAHHPTEVRAVLQATRQRFDQQPIWVVFQPHTYSRLAKLLHDFAPAFSAADRVIVTEVYSAREDNTWNISGADLVEVITGPPAIFVPTLDEVVKRLAWELTVSEIVGSQGVILLTLGAGDITEVGYALLKEVSTYPVRQKADGTALISPSISLVTDNEVKP</sequence>
<dbReference type="GO" id="GO:0005737">
    <property type="term" value="C:cytoplasm"/>
    <property type="evidence" value="ECO:0007669"/>
    <property type="project" value="UniProtKB-SubCell"/>
</dbReference>
<keyword evidence="13" id="KW-1185">Reference proteome</keyword>
<comment type="catalytic activity">
    <reaction evidence="8">
        <text>UDP-N-acetyl-alpha-D-muramate + L-alanine + ATP = UDP-N-acetyl-alpha-D-muramoyl-L-alanine + ADP + phosphate + H(+)</text>
        <dbReference type="Rhea" id="RHEA:23372"/>
        <dbReference type="ChEBI" id="CHEBI:15378"/>
        <dbReference type="ChEBI" id="CHEBI:30616"/>
        <dbReference type="ChEBI" id="CHEBI:43474"/>
        <dbReference type="ChEBI" id="CHEBI:57972"/>
        <dbReference type="ChEBI" id="CHEBI:70757"/>
        <dbReference type="ChEBI" id="CHEBI:83898"/>
        <dbReference type="ChEBI" id="CHEBI:456216"/>
        <dbReference type="EC" id="6.3.2.8"/>
    </reaction>
</comment>
<dbReference type="AlphaFoldDB" id="A0ABD1XGP8"/>
<evidence type="ECO:0000256" key="6">
    <source>
        <dbReference type="ARBA" id="ARBA00022741"/>
    </source>
</evidence>
<dbReference type="Gene3D" id="3.40.1190.10">
    <property type="entry name" value="Mur-like, catalytic domain"/>
    <property type="match status" value="1"/>
</dbReference>
<evidence type="ECO:0000256" key="2">
    <source>
        <dbReference type="ARBA" id="ARBA00004752"/>
    </source>
</evidence>
<dbReference type="NCBIfam" id="TIGR01082">
    <property type="entry name" value="murC"/>
    <property type="match status" value="1"/>
</dbReference>
<keyword evidence="5" id="KW-0436">Ligase</keyword>
<proteinExistence type="inferred from homology"/>
<feature type="domain" description="Mur ligase central" evidence="11">
    <location>
        <begin position="253"/>
        <end position="364"/>
    </location>
</feature>
<reference evidence="12 13" key="1">
    <citation type="submission" date="2024-09" db="EMBL/GenBank/DDBJ databases">
        <title>Chromosome-scale assembly of Riccia fluitans.</title>
        <authorList>
            <person name="Paukszto L."/>
            <person name="Sawicki J."/>
            <person name="Karawczyk K."/>
            <person name="Piernik-Szablinska J."/>
            <person name="Szczecinska M."/>
            <person name="Mazdziarz M."/>
        </authorList>
    </citation>
    <scope>NUCLEOTIDE SEQUENCE [LARGE SCALE GENOMIC DNA]</scope>
    <source>
        <strain evidence="12">Rf_01</strain>
        <tissue evidence="12">Aerial parts of the thallus</tissue>
    </source>
</reference>
<evidence type="ECO:0000256" key="1">
    <source>
        <dbReference type="ARBA" id="ARBA00004496"/>
    </source>
</evidence>
<evidence type="ECO:0000259" key="9">
    <source>
        <dbReference type="Pfam" id="PF01225"/>
    </source>
</evidence>
<dbReference type="InterPro" id="IPR036615">
    <property type="entry name" value="Mur_ligase_C_dom_sf"/>
</dbReference>
<evidence type="ECO:0000256" key="7">
    <source>
        <dbReference type="ARBA" id="ARBA00022840"/>
    </source>
</evidence>
<evidence type="ECO:0000256" key="4">
    <source>
        <dbReference type="ARBA" id="ARBA00022490"/>
    </source>
</evidence>
<dbReference type="SUPFAM" id="SSF51984">
    <property type="entry name" value="MurCD N-terminal domain"/>
    <property type="match status" value="1"/>
</dbReference>
<dbReference type="InterPro" id="IPR004101">
    <property type="entry name" value="Mur_ligase_C"/>
</dbReference>
<evidence type="ECO:0000313" key="13">
    <source>
        <dbReference type="Proteomes" id="UP001605036"/>
    </source>
</evidence>
<feature type="domain" description="Mur ligase C-terminal" evidence="10">
    <location>
        <begin position="494"/>
        <end position="610"/>
    </location>
</feature>
<evidence type="ECO:0000259" key="11">
    <source>
        <dbReference type="Pfam" id="PF08245"/>
    </source>
</evidence>
<evidence type="ECO:0000256" key="3">
    <source>
        <dbReference type="ARBA" id="ARBA00012211"/>
    </source>
</evidence>
<dbReference type="Proteomes" id="UP001605036">
    <property type="component" value="Unassembled WGS sequence"/>
</dbReference>
<dbReference type="EC" id="6.3.2.8" evidence="3"/>
<dbReference type="InterPro" id="IPR036565">
    <property type="entry name" value="Mur-like_cat_sf"/>
</dbReference>
<comment type="subcellular location">
    <subcellularLocation>
        <location evidence="1">Cytoplasm</location>
    </subcellularLocation>
</comment>
<keyword evidence="4" id="KW-0963">Cytoplasm</keyword>
<keyword evidence="6" id="KW-0547">Nucleotide-binding</keyword>
<name>A0ABD1XGP8_9MARC</name>
<accession>A0ABD1XGP8</accession>
<dbReference type="HAMAP" id="MF_00046">
    <property type="entry name" value="MurC"/>
    <property type="match status" value="1"/>
</dbReference>
<comment type="pathway">
    <text evidence="2">Cell wall biogenesis; peptidoglycan biosynthesis.</text>
</comment>
<dbReference type="EMBL" id="JBHFFA010000008">
    <property type="protein sequence ID" value="KAL2608127.1"/>
    <property type="molecule type" value="Genomic_DNA"/>
</dbReference>
<gene>
    <name evidence="12" type="ORF">R1flu_026700</name>
</gene>
<evidence type="ECO:0000256" key="8">
    <source>
        <dbReference type="ARBA" id="ARBA00047833"/>
    </source>
</evidence>
<dbReference type="GO" id="GO:0005524">
    <property type="term" value="F:ATP binding"/>
    <property type="evidence" value="ECO:0007669"/>
    <property type="project" value="UniProtKB-KW"/>
</dbReference>
<evidence type="ECO:0000313" key="12">
    <source>
        <dbReference type="EMBL" id="KAL2608127.1"/>
    </source>
</evidence>
<dbReference type="Gene3D" id="3.90.190.20">
    <property type="entry name" value="Mur ligase, C-terminal domain"/>
    <property type="match status" value="1"/>
</dbReference>
<dbReference type="InterPro" id="IPR005758">
    <property type="entry name" value="UDP-N-AcMur_Ala_ligase_MurC"/>
</dbReference>
<dbReference type="PANTHER" id="PTHR43445">
    <property type="entry name" value="UDP-N-ACETYLMURAMATE--L-ALANINE LIGASE-RELATED"/>
    <property type="match status" value="1"/>
</dbReference>
<dbReference type="PANTHER" id="PTHR43445:SF3">
    <property type="entry name" value="UDP-N-ACETYLMURAMATE--L-ALANINE LIGASE"/>
    <property type="match status" value="1"/>
</dbReference>
<dbReference type="GO" id="GO:0008763">
    <property type="term" value="F:UDP-N-acetylmuramate-L-alanine ligase activity"/>
    <property type="evidence" value="ECO:0007669"/>
    <property type="project" value="UniProtKB-EC"/>
</dbReference>
<keyword evidence="7" id="KW-0067">ATP-binding</keyword>
<protein>
    <recommendedName>
        <fullName evidence="3">UDP-N-acetylmuramate--L-alanine ligase</fullName>
        <ecNumber evidence="3">6.3.2.8</ecNumber>
    </recommendedName>
</protein>